<proteinExistence type="predicted"/>
<dbReference type="RefSeq" id="WP_132746619.1">
    <property type="nucleotide sequence ID" value="NZ_SLXK01000019.1"/>
</dbReference>
<dbReference type="AlphaFoldDB" id="A0A4R2NYW8"/>
<dbReference type="OrthoDB" id="2964978at2"/>
<keyword evidence="2" id="KW-1185">Reference proteome</keyword>
<evidence type="ECO:0008006" key="3">
    <source>
        <dbReference type="Google" id="ProtNLM"/>
    </source>
</evidence>
<evidence type="ECO:0000313" key="1">
    <source>
        <dbReference type="EMBL" id="TCP26615.1"/>
    </source>
</evidence>
<reference evidence="1 2" key="1">
    <citation type="submission" date="2019-03" db="EMBL/GenBank/DDBJ databases">
        <title>Genomic Encyclopedia of Type Strains, Phase IV (KMG-IV): sequencing the most valuable type-strain genomes for metagenomic binning, comparative biology and taxonomic classification.</title>
        <authorList>
            <person name="Goeker M."/>
        </authorList>
    </citation>
    <scope>NUCLEOTIDE SEQUENCE [LARGE SCALE GENOMIC DNA]</scope>
    <source>
        <strain evidence="1 2">DSM 19377</strain>
    </source>
</reference>
<gene>
    <name evidence="1" type="ORF">EV207_11946</name>
</gene>
<organism evidence="1 2">
    <name type="scientific">Scopulibacillus darangshiensis</name>
    <dbReference type="NCBI Taxonomy" id="442528"/>
    <lineage>
        <taxon>Bacteria</taxon>
        <taxon>Bacillati</taxon>
        <taxon>Bacillota</taxon>
        <taxon>Bacilli</taxon>
        <taxon>Bacillales</taxon>
        <taxon>Sporolactobacillaceae</taxon>
        <taxon>Scopulibacillus</taxon>
    </lineage>
</organism>
<dbReference type="Proteomes" id="UP000295416">
    <property type="component" value="Unassembled WGS sequence"/>
</dbReference>
<accession>A0A4R2NYW8</accession>
<evidence type="ECO:0000313" key="2">
    <source>
        <dbReference type="Proteomes" id="UP000295416"/>
    </source>
</evidence>
<dbReference type="EMBL" id="SLXK01000019">
    <property type="protein sequence ID" value="TCP26615.1"/>
    <property type="molecule type" value="Genomic_DNA"/>
</dbReference>
<protein>
    <recommendedName>
        <fullName evidence="3">Sensory transduction regulator</fullName>
    </recommendedName>
</protein>
<comment type="caution">
    <text evidence="1">The sequence shown here is derived from an EMBL/GenBank/DDBJ whole genome shotgun (WGS) entry which is preliminary data.</text>
</comment>
<name>A0A4R2NYW8_9BACL</name>
<sequence>MFDPTVFENLKVVLEGAVYELDLSEVIAITNRTNIIDLAKMNRAYGLSFVRENGTAEASLLIEASTQTLSAEILEEDSKNAACDFSITFHLHIQHPKNDCEAILFLINKYWRPYRPAVTQNLSQTYGDDQHLFKNDVTLLFKEGIDESNIDDIQMLLTAVLATLDGLDHNFPPKKQPK</sequence>